<accession>A0ABV7H2I2</accession>
<name>A0ABV7H2I2_9BURK</name>
<proteinExistence type="predicted"/>
<comment type="caution">
    <text evidence="1">The sequence shown here is derived from an EMBL/GenBank/DDBJ whole genome shotgun (WGS) entry which is preliminary data.</text>
</comment>
<reference evidence="2" key="1">
    <citation type="journal article" date="2019" name="Int. J. Syst. Evol. Microbiol.">
        <title>The Global Catalogue of Microorganisms (GCM) 10K type strain sequencing project: providing services to taxonomists for standard genome sequencing and annotation.</title>
        <authorList>
            <consortium name="The Broad Institute Genomics Platform"/>
            <consortium name="The Broad Institute Genome Sequencing Center for Infectious Disease"/>
            <person name="Wu L."/>
            <person name="Ma J."/>
        </authorList>
    </citation>
    <scope>NUCLEOTIDE SEQUENCE [LARGE SCALE GENOMIC DNA]</scope>
    <source>
        <strain evidence="2">KCTC 52168</strain>
    </source>
</reference>
<dbReference type="Proteomes" id="UP001595556">
    <property type="component" value="Unassembled WGS sequence"/>
</dbReference>
<evidence type="ECO:0000313" key="2">
    <source>
        <dbReference type="Proteomes" id="UP001595556"/>
    </source>
</evidence>
<gene>
    <name evidence="1" type="ORF">ACFOEN_02200</name>
</gene>
<protein>
    <submittedName>
        <fullName evidence="1">Uncharacterized protein</fullName>
    </submittedName>
</protein>
<dbReference type="InterPro" id="IPR011856">
    <property type="entry name" value="tRNA_endonuc-like_dom_sf"/>
</dbReference>
<dbReference type="RefSeq" id="WP_377300718.1">
    <property type="nucleotide sequence ID" value="NZ_CP180191.1"/>
</dbReference>
<organism evidence="1 2">
    <name type="scientific">Piscinibacterium candidicorallinum</name>
    <dbReference type="NCBI Taxonomy" id="1793872"/>
    <lineage>
        <taxon>Bacteria</taxon>
        <taxon>Pseudomonadati</taxon>
        <taxon>Pseudomonadota</taxon>
        <taxon>Betaproteobacteria</taxon>
        <taxon>Burkholderiales</taxon>
        <taxon>Piscinibacterium</taxon>
    </lineage>
</organism>
<dbReference type="EMBL" id="JBHRTI010000003">
    <property type="protein sequence ID" value="MFC3146450.1"/>
    <property type="molecule type" value="Genomic_DNA"/>
</dbReference>
<dbReference type="Gene3D" id="3.40.1350.10">
    <property type="match status" value="1"/>
</dbReference>
<keyword evidence="2" id="KW-1185">Reference proteome</keyword>
<sequence>MTNEEALTIALFAFHGEEPPERLTSAQIIEATSSPDARRQLARLQIRAEVLDSFADEHLAAARVGQALSRHVNAHPPSQRTIDRPAAGQWRLGPKAGAQLAGLFPDLRHTNNTTMRGLVGEFAVMSELFAREWNVSKPVVDDGVDLIATRRGQVRTFQVKTATRSGLQAQSFSFSIRGAAHDLYTGIAHYYVFVLRELVGAGWRNSFLVLPSNEIGPLLNRFGRTSSSNSEQVSMSISRDAKGRYLIEGNGGSSDVTHKLNRFGPDLDL</sequence>
<evidence type="ECO:0000313" key="1">
    <source>
        <dbReference type="EMBL" id="MFC3146450.1"/>
    </source>
</evidence>